<proteinExistence type="predicted"/>
<accession>A0A239FHL5</accession>
<dbReference type="Pfam" id="PF13490">
    <property type="entry name" value="zf-HC2"/>
    <property type="match status" value="1"/>
</dbReference>
<evidence type="ECO:0000256" key="1">
    <source>
        <dbReference type="SAM" id="Phobius"/>
    </source>
</evidence>
<feature type="transmembrane region" description="Helical" evidence="1">
    <location>
        <begin position="196"/>
        <end position="214"/>
    </location>
</feature>
<evidence type="ECO:0000313" key="4">
    <source>
        <dbReference type="Proteomes" id="UP000198386"/>
    </source>
</evidence>
<keyword evidence="1" id="KW-1133">Transmembrane helix</keyword>
<feature type="domain" description="Putative zinc-finger" evidence="2">
    <location>
        <begin position="21"/>
        <end position="55"/>
    </location>
</feature>
<keyword evidence="1" id="KW-0812">Transmembrane</keyword>
<feature type="transmembrane region" description="Helical" evidence="1">
    <location>
        <begin position="109"/>
        <end position="132"/>
    </location>
</feature>
<dbReference type="EMBL" id="FZOH01000005">
    <property type="protein sequence ID" value="SNS56416.1"/>
    <property type="molecule type" value="Genomic_DNA"/>
</dbReference>
<name>A0A239FHL5_9ACTN</name>
<dbReference type="Proteomes" id="UP000198386">
    <property type="component" value="Unassembled WGS sequence"/>
</dbReference>
<evidence type="ECO:0000313" key="3">
    <source>
        <dbReference type="EMBL" id="SNS56416.1"/>
    </source>
</evidence>
<keyword evidence="4" id="KW-1185">Reference proteome</keyword>
<organism evidence="3 4">
    <name type="scientific">Geodermatophilus saharensis</name>
    <dbReference type="NCBI Taxonomy" id="1137994"/>
    <lineage>
        <taxon>Bacteria</taxon>
        <taxon>Bacillati</taxon>
        <taxon>Actinomycetota</taxon>
        <taxon>Actinomycetes</taxon>
        <taxon>Geodermatophilales</taxon>
        <taxon>Geodermatophilaceae</taxon>
        <taxon>Geodermatophilus</taxon>
    </lineage>
</organism>
<keyword evidence="1" id="KW-0472">Membrane</keyword>
<feature type="transmembrane region" description="Helical" evidence="1">
    <location>
        <begin position="167"/>
        <end position="184"/>
    </location>
</feature>
<protein>
    <submittedName>
        <fullName evidence="3">Predicted anti-sigma-YlaC factor YlaD, contains Zn-finger domain</fullName>
    </submittedName>
</protein>
<sequence length="232" mass="23638">MIPVEPGTGRALRDDYLSMQCAPFREAVSARLDGEPLGMPAADLDRHLAGCPACAGWADAAGAVTRRARLVAAPDVPDLTAAVLGALPRQLPGVAAAARSRLVQSALRLALLAVGVAQAGVAWPALTGGTAAMSAPVHVAHETGAWNLAVAAAFLAVAAAPRLAAGALPFLVTFGVLLTVVTVRDLRAGHVHADRAGAHLLLLAGVVLVAVLAWRRRSRRPAAVVARGRVTA</sequence>
<reference evidence="4" key="1">
    <citation type="submission" date="2017-06" db="EMBL/GenBank/DDBJ databases">
        <authorList>
            <person name="Varghese N."/>
            <person name="Submissions S."/>
        </authorList>
    </citation>
    <scope>NUCLEOTIDE SEQUENCE [LARGE SCALE GENOMIC DNA]</scope>
    <source>
        <strain evidence="4">DSM 45423</strain>
    </source>
</reference>
<dbReference type="AlphaFoldDB" id="A0A239FHL5"/>
<feature type="transmembrane region" description="Helical" evidence="1">
    <location>
        <begin position="144"/>
        <end position="160"/>
    </location>
</feature>
<dbReference type="InterPro" id="IPR027383">
    <property type="entry name" value="Znf_put"/>
</dbReference>
<evidence type="ECO:0000259" key="2">
    <source>
        <dbReference type="Pfam" id="PF13490"/>
    </source>
</evidence>
<gene>
    <name evidence="3" type="ORF">SAMN04488107_3029</name>
</gene>